<name>A0AA35Q1J9_9HYPO</name>
<proteinExistence type="predicted"/>
<protein>
    <submittedName>
        <fullName evidence="2">Uncharacterized protein</fullName>
    </submittedName>
</protein>
<feature type="compositionally biased region" description="Polar residues" evidence="1">
    <location>
        <begin position="63"/>
        <end position="73"/>
    </location>
</feature>
<dbReference type="EMBL" id="CABFNP030000767">
    <property type="protein sequence ID" value="CAI6085700.1"/>
    <property type="molecule type" value="Genomic_DNA"/>
</dbReference>
<feature type="region of interest" description="Disordered" evidence="1">
    <location>
        <begin position="63"/>
        <end position="83"/>
    </location>
</feature>
<gene>
    <name evidence="2" type="ORF">CCHLO57077_00017567</name>
</gene>
<reference evidence="2" key="1">
    <citation type="submission" date="2023-01" db="EMBL/GenBank/DDBJ databases">
        <authorList>
            <person name="Piombo E."/>
        </authorList>
    </citation>
    <scope>NUCLEOTIDE SEQUENCE</scope>
</reference>
<sequence length="115" mass="12849">MAVPTINNPLCLEAIPVKPGQEHVARHIFDEYNSVKASWTDDNHLEFYTFIVLRKWHFQPGSTITDPARTTGTPPAGQPRKQAGADATFAFHPLRRFLSFYYLAGAPPARAKQAV</sequence>
<evidence type="ECO:0000313" key="2">
    <source>
        <dbReference type="EMBL" id="CAI6085700.1"/>
    </source>
</evidence>
<dbReference type="Proteomes" id="UP001160390">
    <property type="component" value="Unassembled WGS sequence"/>
</dbReference>
<dbReference type="AlphaFoldDB" id="A0AA35Q1J9"/>
<organism evidence="2 3">
    <name type="scientific">Clonostachys chloroleuca</name>
    <dbReference type="NCBI Taxonomy" id="1926264"/>
    <lineage>
        <taxon>Eukaryota</taxon>
        <taxon>Fungi</taxon>
        <taxon>Dikarya</taxon>
        <taxon>Ascomycota</taxon>
        <taxon>Pezizomycotina</taxon>
        <taxon>Sordariomycetes</taxon>
        <taxon>Hypocreomycetidae</taxon>
        <taxon>Hypocreales</taxon>
        <taxon>Bionectriaceae</taxon>
        <taxon>Clonostachys</taxon>
    </lineage>
</organism>
<evidence type="ECO:0000256" key="1">
    <source>
        <dbReference type="SAM" id="MobiDB-lite"/>
    </source>
</evidence>
<keyword evidence="3" id="KW-1185">Reference proteome</keyword>
<evidence type="ECO:0000313" key="3">
    <source>
        <dbReference type="Proteomes" id="UP001160390"/>
    </source>
</evidence>
<accession>A0AA35Q1J9</accession>
<comment type="caution">
    <text evidence="2">The sequence shown here is derived from an EMBL/GenBank/DDBJ whole genome shotgun (WGS) entry which is preliminary data.</text>
</comment>